<evidence type="ECO:0000313" key="4">
    <source>
        <dbReference type="Proteomes" id="UP000231693"/>
    </source>
</evidence>
<dbReference type="AlphaFoldDB" id="A0A2M9CD78"/>
<protein>
    <recommendedName>
        <fullName evidence="1">protein-tyrosine-phosphatase</fullName>
        <ecNumber evidence="1">3.1.3.48</ecNumber>
    </recommendedName>
</protein>
<dbReference type="OrthoDB" id="9784339at2"/>
<reference evidence="3 4" key="1">
    <citation type="submission" date="2017-11" db="EMBL/GenBank/DDBJ databases">
        <title>Genomic Encyclopedia of Archaeal and Bacterial Type Strains, Phase II (KMG-II): From Individual Species to Whole Genera.</title>
        <authorList>
            <person name="Goeker M."/>
        </authorList>
    </citation>
    <scope>NUCLEOTIDE SEQUENCE [LARGE SCALE GENOMIC DNA]</scope>
    <source>
        <strain evidence="3 4">DSM 25478</strain>
    </source>
</reference>
<proteinExistence type="predicted"/>
<keyword evidence="4" id="KW-1185">Reference proteome</keyword>
<comment type="caution">
    <text evidence="3">The sequence shown here is derived from an EMBL/GenBank/DDBJ whole genome shotgun (WGS) entry which is preliminary data.</text>
</comment>
<dbReference type="EMBL" id="PGFE01000004">
    <property type="protein sequence ID" value="PJJ69881.1"/>
    <property type="molecule type" value="Genomic_DNA"/>
</dbReference>
<dbReference type="PANTHER" id="PTHR11717">
    <property type="entry name" value="LOW MOLECULAR WEIGHT PROTEIN TYROSINE PHOSPHATASE"/>
    <property type="match status" value="1"/>
</dbReference>
<feature type="domain" description="Phosphotyrosine protein phosphatase I" evidence="2">
    <location>
        <begin position="3"/>
        <end position="178"/>
    </location>
</feature>
<dbReference type="InterPro" id="IPR036196">
    <property type="entry name" value="Ptyr_pPase_sf"/>
</dbReference>
<gene>
    <name evidence="3" type="ORF">CLV28_2357</name>
</gene>
<dbReference type="InterPro" id="IPR023485">
    <property type="entry name" value="Ptyr_pPase"/>
</dbReference>
<sequence>MKPYILAVCTGNICRSPALERMLRRDLGDAVAVTSAGTSARVGEHIHPPIAEIMVGDGLSPSHFTARALTAADVTDAALVLTATTEHRSEVVRLVPSAVRRTFTLLELARLVSTVPEEALPDATTDRLAAIAALANAQRGRHLGSWSRDLADPYGARPRKVATIYRELSAAEATVAAVLAQRGRHLTES</sequence>
<evidence type="ECO:0000259" key="2">
    <source>
        <dbReference type="SMART" id="SM00226"/>
    </source>
</evidence>
<organism evidence="3 4">
    <name type="scientific">Sediminihabitans luteus</name>
    <dbReference type="NCBI Taxonomy" id="1138585"/>
    <lineage>
        <taxon>Bacteria</taxon>
        <taxon>Bacillati</taxon>
        <taxon>Actinomycetota</taxon>
        <taxon>Actinomycetes</taxon>
        <taxon>Micrococcales</taxon>
        <taxon>Cellulomonadaceae</taxon>
        <taxon>Sediminihabitans</taxon>
    </lineage>
</organism>
<dbReference type="Gene3D" id="3.40.50.2300">
    <property type="match status" value="1"/>
</dbReference>
<evidence type="ECO:0000313" key="3">
    <source>
        <dbReference type="EMBL" id="PJJ69881.1"/>
    </source>
</evidence>
<dbReference type="InterPro" id="IPR050438">
    <property type="entry name" value="LMW_PTPase"/>
</dbReference>
<dbReference type="EC" id="3.1.3.48" evidence="1"/>
<dbReference type="Pfam" id="PF01451">
    <property type="entry name" value="LMWPc"/>
    <property type="match status" value="1"/>
</dbReference>
<name>A0A2M9CD78_9CELL</name>
<dbReference type="RefSeq" id="WP_100423527.1">
    <property type="nucleotide sequence ID" value="NZ_BOOX01000007.1"/>
</dbReference>
<accession>A0A2M9CD78</accession>
<dbReference type="GO" id="GO:0004725">
    <property type="term" value="F:protein tyrosine phosphatase activity"/>
    <property type="evidence" value="ECO:0007669"/>
    <property type="project" value="UniProtKB-EC"/>
</dbReference>
<dbReference type="SUPFAM" id="SSF52788">
    <property type="entry name" value="Phosphotyrosine protein phosphatases I"/>
    <property type="match status" value="1"/>
</dbReference>
<evidence type="ECO:0000256" key="1">
    <source>
        <dbReference type="ARBA" id="ARBA00013064"/>
    </source>
</evidence>
<dbReference type="Proteomes" id="UP000231693">
    <property type="component" value="Unassembled WGS sequence"/>
</dbReference>
<dbReference type="SMART" id="SM00226">
    <property type="entry name" value="LMWPc"/>
    <property type="match status" value="1"/>
</dbReference>
<dbReference type="PANTHER" id="PTHR11717:SF7">
    <property type="entry name" value="LOW MOLECULAR WEIGHT PHOSPHOTYROSINE PROTEIN PHOSPHATASE"/>
    <property type="match status" value="1"/>
</dbReference>